<sequence>MPHTTWTKHSFSAGELSPQICQSRKDMPVQAQGVEECNNFIPLRAGSLISRPCNVAYTDCKLPEDAGRIIPFNLTHGIYVLIVLSGGRLNIVALGDSSSPSLWTPKVHVTFSTPYSSMDIEEIEYAVFGSLMVLVHKDYPPHQLIYTRDGYKFSRMVFSPPPWLGDGIIDGGKEDALLSISKAPEGEKFKGLFSISADSALFKDTVIGRSIRLGCLPSGWRSETEYSENAFIVAGEKVYRSIQGGKSGKEWNLKEKSTYVKDGSVTWVVVASLSGESSGSSSRSKSSVGLSPYYVWGTIEALDRNKKTIYVRQRSKNSLLAGSSVVEWYLSAWTAESGGYPSHITFYQNRLVLSGGKDDELSVYLSSFENFYDFSPDGEYGCYDSKKAISVAVTDYSVSEIKWMHPFGGGVLVGCDSSLWLLSINHTQGFAIDFRRISGSGVYSCSPVSVGDCLFFVSGAGRRIKALSGSTEQGFKFLEVTQLADHLFKHRIQQLVYQEEPYSIIWVILTPSGQPPHLLLGCRFSSEGDGDFAWHKHAISGGRLILSMASFPSVNHGETSIWMLVGASGDFYRAELERLGDFS</sequence>
<proteinExistence type="predicted"/>
<accession>A0A1V2N9F8</accession>
<dbReference type="AlphaFoldDB" id="A0A1V2N9F8"/>
<evidence type="ECO:0000313" key="2">
    <source>
        <dbReference type="Proteomes" id="UP000189542"/>
    </source>
</evidence>
<evidence type="ECO:0008006" key="3">
    <source>
        <dbReference type="Google" id="ProtNLM"/>
    </source>
</evidence>
<protein>
    <recommendedName>
        <fullName evidence="3">Phage protein</fullName>
    </recommendedName>
</protein>
<reference evidence="1 2" key="1">
    <citation type="journal article" date="2017" name="PLoS ONE">
        <title>Genomic sequence of 'Candidatus Liberibacter solanacearum' haplotype C and its comparison with haplotype A and B genomes.</title>
        <authorList>
            <person name="Wang J."/>
            <person name="Haapalainen M."/>
            <person name="Schott T."/>
            <person name="Thompson S.M."/>
            <person name="Smith G.R."/>
            <person name="Nissinen A.I."/>
            <person name="Pirhonen M."/>
        </authorList>
    </citation>
    <scope>NUCLEOTIDE SEQUENCE [LARGE SCALE GENOMIC DNA]</scope>
    <source>
        <strain evidence="1 2">FIN111</strain>
    </source>
</reference>
<evidence type="ECO:0000313" key="1">
    <source>
        <dbReference type="EMBL" id="ONI60200.1"/>
    </source>
</evidence>
<dbReference type="RefSeq" id="WP_076969948.1">
    <property type="nucleotide sequence ID" value="NZ_LVWB01000004.1"/>
</dbReference>
<organism evidence="1 2">
    <name type="scientific">Candidatus Liberibacter solanacearum</name>
    <dbReference type="NCBI Taxonomy" id="556287"/>
    <lineage>
        <taxon>Bacteria</taxon>
        <taxon>Pseudomonadati</taxon>
        <taxon>Pseudomonadota</taxon>
        <taxon>Alphaproteobacteria</taxon>
        <taxon>Hyphomicrobiales</taxon>
        <taxon>Rhizobiaceae</taxon>
        <taxon>Liberibacter</taxon>
    </lineage>
</organism>
<dbReference type="OrthoDB" id="5438497at2"/>
<comment type="caution">
    <text evidence="1">The sequence shown here is derived from an EMBL/GenBank/DDBJ whole genome shotgun (WGS) entry which is preliminary data.</text>
</comment>
<dbReference type="EMBL" id="LVWB01000004">
    <property type="protein sequence ID" value="ONI60200.1"/>
    <property type="molecule type" value="Genomic_DNA"/>
</dbReference>
<dbReference type="Proteomes" id="UP000189542">
    <property type="component" value="Unassembled WGS sequence"/>
</dbReference>
<gene>
    <name evidence="1" type="ORF">AYO25_01290</name>
</gene>
<name>A0A1V2N9F8_9HYPH</name>